<evidence type="ECO:0000259" key="6">
    <source>
        <dbReference type="Pfam" id="PF04932"/>
    </source>
</evidence>
<sequence length="442" mass="49751">MNKKIEQFLFYLLLFCLPLQTRLLIYAPNGDFVEWSSVFFYLTDGLILLLLASWAVGYCLGQRMEKFKFSFVDYCLGVFLVFAGLSVCVAVDKTLAVYHWLRLLELGGLFYFVKVNWQKINWLMAGFVVVASGLVQSVIAIGQAFIQHDLGLRWLGETVLGPYFNGIAVVPLLSGAGGPTSAGSWLRAYGTLPHPNVLAIFLVGVIAVWLMIYFSKAPGESRDAIAGLLLVYALLLFAFYCTFSRIIIGGTTIFAVLGWLVWCFLNRHTIHWRTLFKQKTVYFLLVTFMVSLIWLGAFHLPALARLNFSTDDQAITERLYYNSIGGGAVSLRPWLGVGPGNFVNWFMVTQPDLPFWFYQPIHNFYLLLAAEVGLPALLAMLFFLGNLVFSGAAKHPGLSFNLALLLFFLFLGLFDHFFWTTQQGQLIYWLTLGYVGGRAKLL</sequence>
<feature type="transmembrane region" description="Helical" evidence="5">
    <location>
        <begin position="154"/>
        <end position="174"/>
    </location>
</feature>
<dbReference type="Proteomes" id="UP000177478">
    <property type="component" value="Unassembled WGS sequence"/>
</dbReference>
<accession>A0A1F8G2C1</accession>
<evidence type="ECO:0000313" key="7">
    <source>
        <dbReference type="EMBL" id="OGN18886.1"/>
    </source>
</evidence>
<feature type="transmembrane region" description="Helical" evidence="5">
    <location>
        <begin position="120"/>
        <end position="142"/>
    </location>
</feature>
<evidence type="ECO:0000256" key="3">
    <source>
        <dbReference type="ARBA" id="ARBA00022989"/>
    </source>
</evidence>
<dbReference type="InterPro" id="IPR007016">
    <property type="entry name" value="O-antigen_ligase-rel_domated"/>
</dbReference>
<reference evidence="7 8" key="1">
    <citation type="journal article" date="2016" name="Nat. Commun.">
        <title>Thousands of microbial genomes shed light on interconnected biogeochemical processes in an aquifer system.</title>
        <authorList>
            <person name="Anantharaman K."/>
            <person name="Brown C.T."/>
            <person name="Hug L.A."/>
            <person name="Sharon I."/>
            <person name="Castelle C.J."/>
            <person name="Probst A.J."/>
            <person name="Thomas B.C."/>
            <person name="Singh A."/>
            <person name="Wilkins M.J."/>
            <person name="Karaoz U."/>
            <person name="Brodie E.L."/>
            <person name="Williams K.H."/>
            <person name="Hubbard S.S."/>
            <person name="Banfield J.F."/>
        </authorList>
    </citation>
    <scope>NUCLEOTIDE SEQUENCE [LARGE SCALE GENOMIC DNA]</scope>
</reference>
<name>A0A1F8G2C1_9BACT</name>
<dbReference type="STRING" id="1802689.A3F25_00140"/>
<keyword evidence="3 5" id="KW-1133">Transmembrane helix</keyword>
<feature type="transmembrane region" description="Helical" evidence="5">
    <location>
        <begin position="400"/>
        <end position="419"/>
    </location>
</feature>
<comment type="caution">
    <text evidence="7">The sequence shown here is derived from an EMBL/GenBank/DDBJ whole genome shotgun (WGS) entry which is preliminary data.</text>
</comment>
<keyword evidence="2 5" id="KW-0812">Transmembrane</keyword>
<feature type="domain" description="O-antigen ligase-related" evidence="6">
    <location>
        <begin position="231"/>
        <end position="380"/>
    </location>
</feature>
<dbReference type="PANTHER" id="PTHR37422">
    <property type="entry name" value="TEICHURONIC ACID BIOSYNTHESIS PROTEIN TUAE"/>
    <property type="match status" value="1"/>
</dbReference>
<dbReference type="EMBL" id="MGKD01000027">
    <property type="protein sequence ID" value="OGN18886.1"/>
    <property type="molecule type" value="Genomic_DNA"/>
</dbReference>
<dbReference type="InterPro" id="IPR051533">
    <property type="entry name" value="WaaL-like"/>
</dbReference>
<comment type="subcellular location">
    <subcellularLocation>
        <location evidence="1">Membrane</location>
        <topology evidence="1">Multi-pass membrane protein</topology>
    </subcellularLocation>
</comment>
<evidence type="ECO:0000313" key="8">
    <source>
        <dbReference type="Proteomes" id="UP000177478"/>
    </source>
</evidence>
<dbReference type="AlphaFoldDB" id="A0A1F8G2C1"/>
<dbReference type="PANTHER" id="PTHR37422:SF13">
    <property type="entry name" value="LIPOPOLYSACCHARIDE BIOSYNTHESIS PROTEIN PA4999-RELATED"/>
    <property type="match status" value="1"/>
</dbReference>
<keyword evidence="4 5" id="KW-0472">Membrane</keyword>
<gene>
    <name evidence="7" type="ORF">A3F25_00140</name>
</gene>
<evidence type="ECO:0000256" key="1">
    <source>
        <dbReference type="ARBA" id="ARBA00004141"/>
    </source>
</evidence>
<feature type="transmembrane region" description="Helical" evidence="5">
    <location>
        <begin position="364"/>
        <end position="388"/>
    </location>
</feature>
<feature type="transmembrane region" description="Helical" evidence="5">
    <location>
        <begin position="246"/>
        <end position="265"/>
    </location>
</feature>
<feature type="transmembrane region" description="Helical" evidence="5">
    <location>
        <begin position="281"/>
        <end position="300"/>
    </location>
</feature>
<evidence type="ECO:0000256" key="2">
    <source>
        <dbReference type="ARBA" id="ARBA00022692"/>
    </source>
</evidence>
<protein>
    <recommendedName>
        <fullName evidence="6">O-antigen ligase-related domain-containing protein</fullName>
    </recommendedName>
</protein>
<evidence type="ECO:0000256" key="5">
    <source>
        <dbReference type="SAM" id="Phobius"/>
    </source>
</evidence>
<organism evidence="7 8">
    <name type="scientific">Candidatus Yanofskybacteria bacterium RIFCSPHIGHO2_12_FULL_45_19b</name>
    <dbReference type="NCBI Taxonomy" id="1802689"/>
    <lineage>
        <taxon>Bacteria</taxon>
        <taxon>Candidatus Yanofskyibacteriota</taxon>
    </lineage>
</organism>
<feature type="transmembrane region" description="Helical" evidence="5">
    <location>
        <begin position="72"/>
        <end position="100"/>
    </location>
</feature>
<evidence type="ECO:0000256" key="4">
    <source>
        <dbReference type="ARBA" id="ARBA00023136"/>
    </source>
</evidence>
<dbReference type="Pfam" id="PF04932">
    <property type="entry name" value="Wzy_C"/>
    <property type="match status" value="1"/>
</dbReference>
<dbReference type="GO" id="GO:0016020">
    <property type="term" value="C:membrane"/>
    <property type="evidence" value="ECO:0007669"/>
    <property type="project" value="UniProtKB-SubCell"/>
</dbReference>
<feature type="transmembrane region" description="Helical" evidence="5">
    <location>
        <begin position="224"/>
        <end position="240"/>
    </location>
</feature>
<feature type="transmembrane region" description="Helical" evidence="5">
    <location>
        <begin position="39"/>
        <end position="60"/>
    </location>
</feature>
<proteinExistence type="predicted"/>
<feature type="transmembrane region" description="Helical" evidence="5">
    <location>
        <begin position="194"/>
        <end position="212"/>
    </location>
</feature>